<evidence type="ECO:0000313" key="2">
    <source>
        <dbReference type="EMBL" id="TCL49660.1"/>
    </source>
</evidence>
<dbReference type="InterPro" id="IPR016181">
    <property type="entry name" value="Acyl_CoA_acyltransferase"/>
</dbReference>
<dbReference type="SUPFAM" id="SSF55729">
    <property type="entry name" value="Acyl-CoA N-acyltransferases (Nat)"/>
    <property type="match status" value="1"/>
</dbReference>
<dbReference type="Proteomes" id="UP000295658">
    <property type="component" value="Unassembled WGS sequence"/>
</dbReference>
<dbReference type="InterPro" id="IPR052729">
    <property type="entry name" value="Acyl/Acetyltrans_Enzymes"/>
</dbReference>
<reference evidence="2 3" key="1">
    <citation type="submission" date="2019-03" db="EMBL/GenBank/DDBJ databases">
        <title>Genomic Encyclopedia of Type Strains, Phase IV (KMG-IV): sequencing the most valuable type-strain genomes for metagenomic binning, comparative biology and taxonomic classification.</title>
        <authorList>
            <person name="Goeker M."/>
        </authorList>
    </citation>
    <scope>NUCLEOTIDE SEQUENCE [LARGE SCALE GENOMIC DNA]</scope>
    <source>
        <strain evidence="2 3">DSM 24979</strain>
    </source>
</reference>
<keyword evidence="2" id="KW-0808">Transferase</keyword>
<accession>A0A4R1QE56</accession>
<dbReference type="EMBL" id="SLUL01000006">
    <property type="protein sequence ID" value="TCL49660.1"/>
    <property type="molecule type" value="Genomic_DNA"/>
</dbReference>
<name>A0A4R1QE56_9BACL</name>
<evidence type="ECO:0000259" key="1">
    <source>
        <dbReference type="PROSITE" id="PS51186"/>
    </source>
</evidence>
<dbReference type="InterPro" id="IPR041496">
    <property type="entry name" value="YitH/HolE_GNAT"/>
</dbReference>
<dbReference type="InterPro" id="IPR000182">
    <property type="entry name" value="GNAT_dom"/>
</dbReference>
<dbReference type="PROSITE" id="PS51186">
    <property type="entry name" value="GNAT"/>
    <property type="match status" value="1"/>
</dbReference>
<sequence length="286" mass="31820">MKETSVNLVTFSYEDIPELISLSASVGWDYDEHEIRTIMKSGKIYGHKNEEGKIVSSAAIIPYDTSLASIGMVIVHKEYRGMGLGKIVTQACINTVSKDTTIMLIATEQGKPLYEKMGFRVIDCVHKYLCDHYIPVHSINKADIEINTFSQGDLTQIIKLDERAVGADRRKFLVNRIEQAKECLVVKDHAGTIIGYGLSILGPINLILGPIVAPSFEVASLLVNELARNHQGKLRIDVPSGHEEFMLFLEQRGFYKVSQPPIMIINSKQLPRRNGSLYGIAAQVFG</sequence>
<gene>
    <name evidence="2" type="ORF">EDD69_10611</name>
</gene>
<feature type="domain" description="N-acetyltransferase" evidence="1">
    <location>
        <begin position="6"/>
        <end position="140"/>
    </location>
</feature>
<keyword evidence="3" id="KW-1185">Reference proteome</keyword>
<dbReference type="PANTHER" id="PTHR47237">
    <property type="entry name" value="SLL0310 PROTEIN"/>
    <property type="match status" value="1"/>
</dbReference>
<dbReference type="GO" id="GO:0016747">
    <property type="term" value="F:acyltransferase activity, transferring groups other than amino-acyl groups"/>
    <property type="evidence" value="ECO:0007669"/>
    <property type="project" value="InterPro"/>
</dbReference>
<dbReference type="PANTHER" id="PTHR47237:SF2">
    <property type="entry name" value="BLL4206 PROTEIN"/>
    <property type="match status" value="1"/>
</dbReference>
<dbReference type="RefSeq" id="WP_132948218.1">
    <property type="nucleotide sequence ID" value="NZ_SLUL01000006.1"/>
</dbReference>
<comment type="caution">
    <text evidence="2">The sequence shown here is derived from an EMBL/GenBank/DDBJ whole genome shotgun (WGS) entry which is preliminary data.</text>
</comment>
<dbReference type="Gene3D" id="3.40.630.90">
    <property type="match status" value="1"/>
</dbReference>
<dbReference type="AlphaFoldDB" id="A0A4R1QE56"/>
<dbReference type="OrthoDB" id="8453373at2"/>
<proteinExistence type="predicted"/>
<evidence type="ECO:0000313" key="3">
    <source>
        <dbReference type="Proteomes" id="UP000295658"/>
    </source>
</evidence>
<dbReference type="Pfam" id="PF13673">
    <property type="entry name" value="Acetyltransf_10"/>
    <property type="match status" value="1"/>
</dbReference>
<protein>
    <submittedName>
        <fullName evidence="2">Acetyltransferase (GNAT) family protein</fullName>
    </submittedName>
</protein>
<dbReference type="CDD" id="cd04301">
    <property type="entry name" value="NAT_SF"/>
    <property type="match status" value="1"/>
</dbReference>
<dbReference type="Pfam" id="PF18014">
    <property type="entry name" value="Acetyltransf_18"/>
    <property type="match status" value="1"/>
</dbReference>
<dbReference type="Gene3D" id="3.40.630.30">
    <property type="match status" value="1"/>
</dbReference>
<organism evidence="2 3">
    <name type="scientific">Thermolongibacillus altinsuensis</name>
    <dbReference type="NCBI Taxonomy" id="575256"/>
    <lineage>
        <taxon>Bacteria</taxon>
        <taxon>Bacillati</taxon>
        <taxon>Bacillota</taxon>
        <taxon>Bacilli</taxon>
        <taxon>Bacillales</taxon>
        <taxon>Anoxybacillaceae</taxon>
        <taxon>Thermolongibacillus</taxon>
    </lineage>
</organism>